<comment type="caution">
    <text evidence="1">The sequence shown here is derived from an EMBL/GenBank/DDBJ whole genome shotgun (WGS) entry which is preliminary data.</text>
</comment>
<dbReference type="OrthoDB" id="5185958at2"/>
<dbReference type="Pfam" id="PF14430">
    <property type="entry name" value="Imm1"/>
    <property type="match status" value="1"/>
</dbReference>
<gene>
    <name evidence="1" type="ORF">BS329_30640</name>
</gene>
<evidence type="ECO:0000313" key="2">
    <source>
        <dbReference type="Proteomes" id="UP000187486"/>
    </source>
</evidence>
<keyword evidence="2" id="KW-1185">Reference proteome</keyword>
<dbReference type="STRING" id="76021.BS329_30640"/>
<dbReference type="EMBL" id="MQUQ01000018">
    <property type="protein sequence ID" value="OLZ46039.1"/>
    <property type="molecule type" value="Genomic_DNA"/>
</dbReference>
<accession>A0A1R0KJ15</accession>
<evidence type="ECO:0000313" key="1">
    <source>
        <dbReference type="EMBL" id="OLZ46039.1"/>
    </source>
</evidence>
<dbReference type="Proteomes" id="UP000187486">
    <property type="component" value="Unassembled WGS sequence"/>
</dbReference>
<name>A0A1R0KJ15_9PSEU</name>
<proteinExistence type="predicted"/>
<sequence>MVTFDAWFDPGQREPLAVSTPTEVDELLDRMVAEAESPEVEVGLVALIDHRDEDGWSILQFGVRAAATTCGFVGYAGKDETSVISTSGGTSPEPVAYDYQSHEREVPSNAEISMVDVRQAVHDYVASGGVRPTGVRWREVFTCCVIALCIPPTGCGSRGVPVGGKLLESVPGAGVGYSAGDERRRSNFGSALWILCVVSWSRHY</sequence>
<organism evidence="1 2">
    <name type="scientific">Amycolatopsis coloradensis</name>
    <dbReference type="NCBI Taxonomy" id="76021"/>
    <lineage>
        <taxon>Bacteria</taxon>
        <taxon>Bacillati</taxon>
        <taxon>Actinomycetota</taxon>
        <taxon>Actinomycetes</taxon>
        <taxon>Pseudonocardiales</taxon>
        <taxon>Pseudonocardiaceae</taxon>
        <taxon>Amycolatopsis</taxon>
    </lineage>
</organism>
<reference evidence="1 2" key="1">
    <citation type="submission" date="2016-01" db="EMBL/GenBank/DDBJ databases">
        <title>Amycolatopsis coloradensis genome sequencing and assembly.</title>
        <authorList>
            <person name="Mayilraj S."/>
        </authorList>
    </citation>
    <scope>NUCLEOTIDE SEQUENCE [LARGE SCALE GENOMIC DNA]</scope>
    <source>
        <strain evidence="1 2">DSM 44225</strain>
    </source>
</reference>
<dbReference type="AlphaFoldDB" id="A0A1R0KJ15"/>
<evidence type="ECO:0008006" key="3">
    <source>
        <dbReference type="Google" id="ProtNLM"/>
    </source>
</evidence>
<dbReference type="InterPro" id="IPR025680">
    <property type="entry name" value="DddI"/>
</dbReference>
<protein>
    <recommendedName>
        <fullName evidence="3">Immunity protein Imm1</fullName>
    </recommendedName>
</protein>
<dbReference type="RefSeq" id="WP_076165049.1">
    <property type="nucleotide sequence ID" value="NZ_JBEZVB010000043.1"/>
</dbReference>